<dbReference type="EMBL" id="UFAJ01000024">
    <property type="protein sequence ID" value="SSD58564.1"/>
    <property type="molecule type" value="Genomic_DNA"/>
</dbReference>
<dbReference type="OrthoDB" id="15688at2759"/>
<dbReference type="Pfam" id="PF14304">
    <property type="entry name" value="CSTF_C"/>
    <property type="match status" value="1"/>
</dbReference>
<keyword evidence="7" id="KW-1185">Reference proteome</keyword>
<evidence type="ECO:0000256" key="3">
    <source>
        <dbReference type="PROSITE-ProRule" id="PRU00176"/>
    </source>
</evidence>
<dbReference type="AlphaFoldDB" id="A0A376B260"/>
<sequence>MDNKPSNIVYLGNIPFDQTEEQILDLCSNVGPVRGLKMMFDPNTGKSRGFCFIEFNDINTSSSAVRNLNGYQLGSRTLKCGFSDEGSTSVTATAVNNGRSNTNSGINNSANNNTGPNQKLPIFSYQGKVVNCDNIGIDINTTMTTPAMMLSSILANNYGKEKQLKVLDLLKQESSEAENSITLKLLLTFPQLNFALAEILLSNGLSTVEDLSKLAITNNDSISDKNGSEEGKQNQENPRKYKKTQLGLLKQVLQLNDTDISMLPPDEKIIIYDLKQRAMKGDFGPI</sequence>
<dbReference type="PROSITE" id="PS50102">
    <property type="entry name" value="RRM"/>
    <property type="match status" value="1"/>
</dbReference>
<evidence type="ECO:0000313" key="7">
    <source>
        <dbReference type="Proteomes" id="UP000262825"/>
    </source>
</evidence>
<evidence type="ECO:0000256" key="2">
    <source>
        <dbReference type="ARBA" id="ARBA00023242"/>
    </source>
</evidence>
<dbReference type="Proteomes" id="UP000262825">
    <property type="component" value="Unassembled WGS sequence"/>
</dbReference>
<evidence type="ECO:0000256" key="1">
    <source>
        <dbReference type="ARBA" id="ARBA00004123"/>
    </source>
</evidence>
<dbReference type="InterPro" id="IPR012677">
    <property type="entry name" value="Nucleotide-bd_a/b_plait_sf"/>
</dbReference>
<dbReference type="SUPFAM" id="SSF54928">
    <property type="entry name" value="RNA-binding domain, RBD"/>
    <property type="match status" value="1"/>
</dbReference>
<dbReference type="Gene3D" id="1.10.20.70">
    <property type="entry name" value="Transcription termination and cleavage factor, C-terminal domain"/>
    <property type="match status" value="1"/>
</dbReference>
<dbReference type="VEuPathDB" id="FungiDB:SCODWIG_00325"/>
<dbReference type="GO" id="GO:0031124">
    <property type="term" value="P:mRNA 3'-end processing"/>
    <property type="evidence" value="ECO:0007669"/>
    <property type="project" value="InterPro"/>
</dbReference>
<name>A0A376B260_9ASCO</name>
<dbReference type="SMART" id="SM00360">
    <property type="entry name" value="RRM"/>
    <property type="match status" value="1"/>
</dbReference>
<protein>
    <submittedName>
        <fullName evidence="6">Related to mRNA 3'-end-processing protein RNA15</fullName>
    </submittedName>
</protein>
<feature type="compositionally biased region" description="Basic and acidic residues" evidence="4">
    <location>
        <begin position="222"/>
        <end position="239"/>
    </location>
</feature>
<dbReference type="PANTHER" id="PTHR45735">
    <property type="entry name" value="CLEAVAGE STIMULATION FACTOR SUBUNIT 2"/>
    <property type="match status" value="1"/>
</dbReference>
<dbReference type="Pfam" id="PF00076">
    <property type="entry name" value="RRM_1"/>
    <property type="match status" value="1"/>
</dbReference>
<feature type="domain" description="RRM" evidence="5">
    <location>
        <begin position="7"/>
        <end position="85"/>
    </location>
</feature>
<dbReference type="InterPro" id="IPR038192">
    <property type="entry name" value="CSTF_C_sf"/>
</dbReference>
<gene>
    <name evidence="6" type="ORF">SCODWIG_00325</name>
</gene>
<keyword evidence="3" id="KW-0694">RNA-binding</keyword>
<comment type="subcellular location">
    <subcellularLocation>
        <location evidence="1">Nucleus</location>
    </subcellularLocation>
</comment>
<organism evidence="6 7">
    <name type="scientific">Saccharomycodes ludwigii</name>
    <dbReference type="NCBI Taxonomy" id="36035"/>
    <lineage>
        <taxon>Eukaryota</taxon>
        <taxon>Fungi</taxon>
        <taxon>Dikarya</taxon>
        <taxon>Ascomycota</taxon>
        <taxon>Saccharomycotina</taxon>
        <taxon>Saccharomycetes</taxon>
        <taxon>Saccharomycodales</taxon>
        <taxon>Saccharomycodaceae</taxon>
        <taxon>Saccharomycodes</taxon>
    </lineage>
</organism>
<dbReference type="GO" id="GO:0003729">
    <property type="term" value="F:mRNA binding"/>
    <property type="evidence" value="ECO:0007669"/>
    <property type="project" value="TreeGrafter"/>
</dbReference>
<proteinExistence type="predicted"/>
<dbReference type="GO" id="GO:0005847">
    <property type="term" value="C:mRNA cleavage and polyadenylation specificity factor complex"/>
    <property type="evidence" value="ECO:0007669"/>
    <property type="project" value="TreeGrafter"/>
</dbReference>
<dbReference type="InterPro" id="IPR035979">
    <property type="entry name" value="RBD_domain_sf"/>
</dbReference>
<keyword evidence="2" id="KW-0539">Nucleus</keyword>
<evidence type="ECO:0000313" key="6">
    <source>
        <dbReference type="EMBL" id="SSD58564.1"/>
    </source>
</evidence>
<dbReference type="Gene3D" id="1.25.40.630">
    <property type="match status" value="1"/>
</dbReference>
<dbReference type="InterPro" id="IPR026896">
    <property type="entry name" value="CSTF_C"/>
</dbReference>
<dbReference type="PANTHER" id="PTHR45735:SF2">
    <property type="entry name" value="CLEAVAGE STIMULATION FACTOR SUBUNIT 2"/>
    <property type="match status" value="1"/>
</dbReference>
<feature type="region of interest" description="Disordered" evidence="4">
    <location>
        <begin position="219"/>
        <end position="240"/>
    </location>
</feature>
<accession>A0A376B260</accession>
<evidence type="ECO:0000256" key="4">
    <source>
        <dbReference type="SAM" id="MobiDB-lite"/>
    </source>
</evidence>
<evidence type="ECO:0000259" key="5">
    <source>
        <dbReference type="PROSITE" id="PS50102"/>
    </source>
</evidence>
<dbReference type="InterPro" id="IPR000504">
    <property type="entry name" value="RRM_dom"/>
</dbReference>
<reference evidence="7" key="1">
    <citation type="submission" date="2018-06" db="EMBL/GenBank/DDBJ databases">
        <authorList>
            <person name="Guldener U."/>
        </authorList>
    </citation>
    <scope>NUCLEOTIDE SEQUENCE [LARGE SCALE GENOMIC DNA]</scope>
    <source>
        <strain evidence="7">UTAD17</strain>
    </source>
</reference>
<dbReference type="Gene3D" id="3.30.70.330">
    <property type="match status" value="1"/>
</dbReference>